<name>A0A4U0TZU4_9PEZI</name>
<sequence>MKSTAAALLTASALLTSVSAQYTIDPASVSNSTRENWCEAELTQCPLICTQTTPNASPDTQANTCDPDLLTYACICSNGLSPNLTQYSQTLPFFTCQEWGNQCVSNCGGDNTCASDCRSNNPCGALDPVRVNTSTASSSMMSMTVSVSASGTGSAGGQAGATTGGDGGVVYTGLGGDSAASSTASGSSSGGAATSVFQGAAPGLRAAALGMGQTFGALGVMGLLFGGFAVLL</sequence>
<evidence type="ECO:0000313" key="4">
    <source>
        <dbReference type="Proteomes" id="UP000308549"/>
    </source>
</evidence>
<dbReference type="AlphaFoldDB" id="A0A4U0TZU4"/>
<comment type="caution">
    <text evidence="3">The sequence shown here is derived from an EMBL/GenBank/DDBJ whole genome shotgun (WGS) entry which is preliminary data.</text>
</comment>
<feature type="chain" id="PRO_5020925211" description="DUF7707 domain-containing protein" evidence="1">
    <location>
        <begin position="21"/>
        <end position="232"/>
    </location>
</feature>
<dbReference type="Pfam" id="PF24808">
    <property type="entry name" value="DUF7707"/>
    <property type="match status" value="1"/>
</dbReference>
<dbReference type="OrthoDB" id="2439692at2759"/>
<keyword evidence="1" id="KW-0732">Signal</keyword>
<evidence type="ECO:0000259" key="2">
    <source>
        <dbReference type="Pfam" id="PF24808"/>
    </source>
</evidence>
<evidence type="ECO:0000256" key="1">
    <source>
        <dbReference type="SAM" id="SignalP"/>
    </source>
</evidence>
<feature type="signal peptide" evidence="1">
    <location>
        <begin position="1"/>
        <end position="20"/>
    </location>
</feature>
<dbReference type="PANTHER" id="PTHR38118:SF2">
    <property type="entry name" value="CDP-ALCOHOL PHOSPHATIDYLTRANSFERASE PROTEIN"/>
    <property type="match status" value="1"/>
</dbReference>
<feature type="domain" description="DUF7707" evidence="2">
    <location>
        <begin position="22"/>
        <end position="128"/>
    </location>
</feature>
<dbReference type="EMBL" id="NAJL01000019">
    <property type="protein sequence ID" value="TKA28141.1"/>
    <property type="molecule type" value="Genomic_DNA"/>
</dbReference>
<protein>
    <recommendedName>
        <fullName evidence="2">DUF7707 domain-containing protein</fullName>
    </recommendedName>
</protein>
<proteinExistence type="predicted"/>
<gene>
    <name evidence="3" type="ORF">B0A50_04112</name>
</gene>
<organism evidence="3 4">
    <name type="scientific">Salinomyces thailandicus</name>
    <dbReference type="NCBI Taxonomy" id="706561"/>
    <lineage>
        <taxon>Eukaryota</taxon>
        <taxon>Fungi</taxon>
        <taxon>Dikarya</taxon>
        <taxon>Ascomycota</taxon>
        <taxon>Pezizomycotina</taxon>
        <taxon>Dothideomycetes</taxon>
        <taxon>Dothideomycetidae</taxon>
        <taxon>Mycosphaerellales</taxon>
        <taxon>Teratosphaeriaceae</taxon>
        <taxon>Salinomyces</taxon>
    </lineage>
</organism>
<accession>A0A4U0TZU4</accession>
<dbReference type="Proteomes" id="UP000308549">
    <property type="component" value="Unassembled WGS sequence"/>
</dbReference>
<evidence type="ECO:0000313" key="3">
    <source>
        <dbReference type="EMBL" id="TKA28141.1"/>
    </source>
</evidence>
<reference evidence="3 4" key="1">
    <citation type="submission" date="2017-03" db="EMBL/GenBank/DDBJ databases">
        <title>Genomes of endolithic fungi from Antarctica.</title>
        <authorList>
            <person name="Coleine C."/>
            <person name="Masonjones S."/>
            <person name="Stajich J.E."/>
        </authorList>
    </citation>
    <scope>NUCLEOTIDE SEQUENCE [LARGE SCALE GENOMIC DNA]</scope>
    <source>
        <strain evidence="3 4">CCFEE 6315</strain>
    </source>
</reference>
<dbReference type="PANTHER" id="PTHR38118">
    <property type="entry name" value="ANCHORED CELL WALL PROTEIN 11-RELATED"/>
    <property type="match status" value="1"/>
</dbReference>
<keyword evidence="4" id="KW-1185">Reference proteome</keyword>
<dbReference type="InterPro" id="IPR056124">
    <property type="entry name" value="DUF7707"/>
</dbReference>